<keyword evidence="3" id="KW-0132">Cell division</keyword>
<keyword evidence="6 8" id="KW-0539">Nucleus</keyword>
<dbReference type="InterPro" id="IPR010935">
    <property type="entry name" value="SMC_hinge"/>
</dbReference>
<reference evidence="12 13" key="1">
    <citation type="submission" date="2024-10" db="EMBL/GenBank/DDBJ databases">
        <title>Updated reference genomes for cyclostephanoid diatoms.</title>
        <authorList>
            <person name="Roberts W.R."/>
            <person name="Alverson A.J."/>
        </authorList>
    </citation>
    <scope>NUCLEOTIDE SEQUENCE [LARGE SCALE GENOMIC DNA]</scope>
    <source>
        <strain evidence="12 13">AJA276-08</strain>
    </source>
</reference>
<dbReference type="SUPFAM" id="SSF75553">
    <property type="entry name" value="Smc hinge domain"/>
    <property type="match status" value="1"/>
</dbReference>
<evidence type="ECO:0000313" key="13">
    <source>
        <dbReference type="Proteomes" id="UP001530315"/>
    </source>
</evidence>
<feature type="coiled-coil region" evidence="9">
    <location>
        <begin position="188"/>
        <end position="218"/>
    </location>
</feature>
<dbReference type="Pfam" id="PF06470">
    <property type="entry name" value="SMC_hinge"/>
    <property type="match status" value="1"/>
</dbReference>
<dbReference type="Gene3D" id="3.30.70.1620">
    <property type="match status" value="1"/>
</dbReference>
<dbReference type="Gene3D" id="3.40.50.300">
    <property type="entry name" value="P-loop containing nucleotide triphosphate hydrolases"/>
    <property type="match status" value="2"/>
</dbReference>
<comment type="subcellular location">
    <subcellularLocation>
        <location evidence="1 8">Nucleus</location>
    </subcellularLocation>
</comment>
<protein>
    <recommendedName>
        <fullName evidence="8">Structural maintenance of chromosomes protein</fullName>
    </recommendedName>
</protein>
<feature type="domain" description="SMC hinge" evidence="11">
    <location>
        <begin position="528"/>
        <end position="642"/>
    </location>
</feature>
<dbReference type="SUPFAM" id="SSF52540">
    <property type="entry name" value="P-loop containing nucleoside triphosphate hydrolases"/>
    <property type="match status" value="1"/>
</dbReference>
<comment type="similarity">
    <text evidence="2">Belongs to the SMC family. SMC3 subfamily.</text>
</comment>
<evidence type="ECO:0000256" key="7">
    <source>
        <dbReference type="ARBA" id="ARBA00023306"/>
    </source>
</evidence>
<dbReference type="SUPFAM" id="SSF58104">
    <property type="entry name" value="Methyl-accepting chemotaxis protein (MCP) signaling domain"/>
    <property type="match status" value="1"/>
</dbReference>
<dbReference type="Pfam" id="PF02463">
    <property type="entry name" value="SMC_N"/>
    <property type="match status" value="1"/>
</dbReference>
<sequence length="1289" mass="146265">MHIKSITLSNFRSFKQQPEIHPFSSEMNCVVGRNGSGKSNLFDAVQFVLGCPKFWSLRTEERQALLHEGSGSAAVNAFVEIVFDNSDNRFSLENSDEVVVRRTIGHKKDEFFLQRKRATKNEIMSLLEGAGFSRSNPYFIVQQGKVNALCTMSDAERLQLLREVAGTTVYDEKKEESAARMDENRASIEKINETLQYMEDRLDELKDEKEELDAYQRLDRDRRAVEYTLYDKELRRAREGLDEVEHARSEEVDRLSSLHEEVRDVQERILAVEADEKAKGNALKRNAVYVRGLENDRTAAMTHRAKLDLECRELEGDLVQGKEVLASNRKELARLNEEIGNVEKELSETVQPAYDNARSAMMRMTNEREEARKRMEGLYAKQGRGKQFKTKKERDSHLRSQISELTTAMSEKEDLLNEKRSKLSSLRKSVTAERKEAEDKRKELEEKSKLLDDLARSVDEKKRVRNEMADSRKEQWRGINELSGKVNDAKEASRRALYDVRKSMPRATSQGLDALKQIVAGERLTVGVQYFGLVMENFELIDDKYSTAVEVAAQNSLFHVIVDNDATAARLMKRLEDDKLGRVTFLPLNQLNVETVRYPESTDVAPLLEQCISFDPAVRRAMEHVFGRKLLARSVDVASTWSARSNMDAITLDGDLCSRKGALTGGFVDEEKSRLRAHHALRRAEENLRKFESEHREMKEKSAEVDQQVSNVMGEVQRLEAKHANLDHMMGRIEDDVRKLAKTLERHEKQSKQIEEDISPLESQIASLGAQIQILEQELGTELTSELNEEEQALLDELKAAQTRLDCDIEKSHGVLEDATIKRQNLTSLLDDNLILRRNELTEISSRSMRAGGASGSNSGFSQAKMKEELEQKRRELEEATQTAEKVESQLAEAKTIDEGLRAAIRELKNNFDKLKTQNAAYQKELEESHESQERLLNKRSMCIQKREDYMRKIQELGSLPPAAELTAFTKKSIPSLMKNLEEINKKIRKYSHVNKKAFDQYVNFSEQRTQLIKRREEIDEGGLKVKELIESLDRKKDEAINRTFRGVSAHFKDVFKELVPNGAGELIMRTALDEAALVEDGTDSEVEEEAGSKKKIDPNNPDVSLFRGVGIKVRFSRSSENFLMSQLSGGQKALVAMALIFAIQRCDPAPFYLFDELDQALDSTYRAAVASLIKRQATPSEDPNDPRESTQFICSTFRPELVAVANRCFGISHQNKVSSLHLLSKNDALHFIANLMSEEEAVGDVTSLATSKAVGSSKGSSDGAYSKKRKIMKTTVEEEDAKENSSVA</sequence>
<evidence type="ECO:0000256" key="10">
    <source>
        <dbReference type="SAM" id="MobiDB-lite"/>
    </source>
</evidence>
<feature type="compositionally biased region" description="Basic and acidic residues" evidence="10">
    <location>
        <begin position="865"/>
        <end position="878"/>
    </location>
</feature>
<keyword evidence="5 9" id="KW-0175">Coiled coil</keyword>
<dbReference type="CDD" id="cd03272">
    <property type="entry name" value="ABC_SMC3_euk"/>
    <property type="match status" value="1"/>
</dbReference>
<evidence type="ECO:0000313" key="12">
    <source>
        <dbReference type="EMBL" id="KAL3765763.1"/>
    </source>
</evidence>
<dbReference type="EMBL" id="JALLAZ020001743">
    <property type="protein sequence ID" value="KAL3765763.1"/>
    <property type="molecule type" value="Genomic_DNA"/>
</dbReference>
<feature type="compositionally biased region" description="Low complexity" evidence="10">
    <location>
        <begin position="847"/>
        <end position="862"/>
    </location>
</feature>
<dbReference type="InterPro" id="IPR041741">
    <property type="entry name" value="SMC3_ABC_euk"/>
</dbReference>
<name>A0ABD3MPS3_9STRA</name>
<keyword evidence="13" id="KW-1185">Reference proteome</keyword>
<dbReference type="Proteomes" id="UP001530315">
    <property type="component" value="Unassembled WGS sequence"/>
</dbReference>
<evidence type="ECO:0000256" key="4">
    <source>
        <dbReference type="ARBA" id="ARBA00022776"/>
    </source>
</evidence>
<evidence type="ECO:0000256" key="1">
    <source>
        <dbReference type="ARBA" id="ARBA00004123"/>
    </source>
</evidence>
<dbReference type="SUPFAM" id="SSF90257">
    <property type="entry name" value="Myosin rod fragments"/>
    <property type="match status" value="1"/>
</dbReference>
<feature type="region of interest" description="Disordered" evidence="10">
    <location>
        <begin position="1250"/>
        <end position="1289"/>
    </location>
</feature>
<feature type="compositionally biased region" description="Polar residues" evidence="10">
    <location>
        <begin position="1250"/>
        <end position="1261"/>
    </location>
</feature>
<dbReference type="GO" id="GO:0051301">
    <property type="term" value="P:cell division"/>
    <property type="evidence" value="ECO:0007669"/>
    <property type="project" value="UniProtKB-KW"/>
</dbReference>
<evidence type="ECO:0000256" key="2">
    <source>
        <dbReference type="ARBA" id="ARBA00005917"/>
    </source>
</evidence>
<dbReference type="Gene3D" id="1.20.1060.20">
    <property type="match status" value="1"/>
</dbReference>
<keyword evidence="4" id="KW-0498">Mitosis</keyword>
<dbReference type="InterPro" id="IPR027417">
    <property type="entry name" value="P-loop_NTPase"/>
</dbReference>
<dbReference type="InterPro" id="IPR024704">
    <property type="entry name" value="SMC"/>
</dbReference>
<evidence type="ECO:0000256" key="5">
    <source>
        <dbReference type="ARBA" id="ARBA00023054"/>
    </source>
</evidence>
<dbReference type="InterPro" id="IPR003395">
    <property type="entry name" value="RecF/RecN/SMC_N"/>
</dbReference>
<dbReference type="PIRSF" id="PIRSF005719">
    <property type="entry name" value="SMC"/>
    <property type="match status" value="1"/>
</dbReference>
<evidence type="ECO:0000259" key="11">
    <source>
        <dbReference type="SMART" id="SM00968"/>
    </source>
</evidence>
<feature type="coiled-coil region" evidence="9">
    <location>
        <begin position="674"/>
        <end position="804"/>
    </location>
</feature>
<gene>
    <name evidence="12" type="ORF">ACHAW5_004170</name>
</gene>
<dbReference type="SMART" id="SM00968">
    <property type="entry name" value="SMC_hinge"/>
    <property type="match status" value="1"/>
</dbReference>
<dbReference type="GO" id="GO:0005634">
    <property type="term" value="C:nucleus"/>
    <property type="evidence" value="ECO:0007669"/>
    <property type="project" value="UniProtKB-SubCell"/>
</dbReference>
<organism evidence="12 13">
    <name type="scientific">Stephanodiscus triporus</name>
    <dbReference type="NCBI Taxonomy" id="2934178"/>
    <lineage>
        <taxon>Eukaryota</taxon>
        <taxon>Sar</taxon>
        <taxon>Stramenopiles</taxon>
        <taxon>Ochrophyta</taxon>
        <taxon>Bacillariophyta</taxon>
        <taxon>Coscinodiscophyceae</taxon>
        <taxon>Thalassiosirophycidae</taxon>
        <taxon>Stephanodiscales</taxon>
        <taxon>Stephanodiscaceae</taxon>
        <taxon>Stephanodiscus</taxon>
    </lineage>
</organism>
<accession>A0ABD3MPS3</accession>
<keyword evidence="7" id="KW-0131">Cell cycle</keyword>
<dbReference type="InterPro" id="IPR036277">
    <property type="entry name" value="SMC_hinge_sf"/>
</dbReference>
<evidence type="ECO:0000256" key="3">
    <source>
        <dbReference type="ARBA" id="ARBA00022618"/>
    </source>
</evidence>
<dbReference type="PANTHER" id="PTHR43977">
    <property type="entry name" value="STRUCTURAL MAINTENANCE OF CHROMOSOMES PROTEIN 3"/>
    <property type="match status" value="1"/>
</dbReference>
<evidence type="ECO:0000256" key="6">
    <source>
        <dbReference type="ARBA" id="ARBA00023242"/>
    </source>
</evidence>
<proteinExistence type="inferred from homology"/>
<evidence type="ECO:0000256" key="9">
    <source>
        <dbReference type="SAM" id="Coils"/>
    </source>
</evidence>
<feature type="coiled-coil region" evidence="9">
    <location>
        <begin position="318"/>
        <end position="474"/>
    </location>
</feature>
<feature type="region of interest" description="Disordered" evidence="10">
    <location>
        <begin position="847"/>
        <end position="887"/>
    </location>
</feature>
<comment type="caution">
    <text evidence="12">The sequence shown here is derived from an EMBL/GenBank/DDBJ whole genome shotgun (WGS) entry which is preliminary data.</text>
</comment>
<evidence type="ECO:0000256" key="8">
    <source>
        <dbReference type="PIRNR" id="PIRNR005719"/>
    </source>
</evidence>